<organism evidence="2 3">
    <name type="scientific">Brachionus plicatilis</name>
    <name type="common">Marine rotifer</name>
    <name type="synonym">Brachionus muelleri</name>
    <dbReference type="NCBI Taxonomy" id="10195"/>
    <lineage>
        <taxon>Eukaryota</taxon>
        <taxon>Metazoa</taxon>
        <taxon>Spiralia</taxon>
        <taxon>Gnathifera</taxon>
        <taxon>Rotifera</taxon>
        <taxon>Eurotatoria</taxon>
        <taxon>Monogononta</taxon>
        <taxon>Pseudotrocha</taxon>
        <taxon>Ploima</taxon>
        <taxon>Brachionidae</taxon>
        <taxon>Brachionus</taxon>
    </lineage>
</organism>
<dbReference type="AlphaFoldDB" id="A0A3M7SX65"/>
<feature type="transmembrane region" description="Helical" evidence="1">
    <location>
        <begin position="42"/>
        <end position="58"/>
    </location>
</feature>
<gene>
    <name evidence="2" type="ORF">BpHYR1_051222</name>
</gene>
<proteinExistence type="predicted"/>
<keyword evidence="1" id="KW-0472">Membrane</keyword>
<dbReference type="EMBL" id="REGN01000644">
    <property type="protein sequence ID" value="RNA40404.1"/>
    <property type="molecule type" value="Genomic_DNA"/>
</dbReference>
<sequence length="82" mass="8808">MTGWLCCSIWSARLAGILIGLVLVGGGGAAGSGPFSWPVEPFSTLCFGLMFFLCLSLADDDGFELAQPIFHLIFFNFNNNKS</sequence>
<evidence type="ECO:0000313" key="2">
    <source>
        <dbReference type="EMBL" id="RNA40404.1"/>
    </source>
</evidence>
<keyword evidence="1" id="KW-0812">Transmembrane</keyword>
<protein>
    <submittedName>
        <fullName evidence="2">Uncharacterized protein</fullName>
    </submittedName>
</protein>
<evidence type="ECO:0000256" key="1">
    <source>
        <dbReference type="SAM" id="Phobius"/>
    </source>
</evidence>
<accession>A0A3M7SX65</accession>
<evidence type="ECO:0000313" key="3">
    <source>
        <dbReference type="Proteomes" id="UP000276133"/>
    </source>
</evidence>
<reference evidence="2 3" key="1">
    <citation type="journal article" date="2018" name="Sci. Rep.">
        <title>Genomic signatures of local adaptation to the degree of environmental predictability in rotifers.</title>
        <authorList>
            <person name="Franch-Gras L."/>
            <person name="Hahn C."/>
            <person name="Garcia-Roger E.M."/>
            <person name="Carmona M.J."/>
            <person name="Serra M."/>
            <person name="Gomez A."/>
        </authorList>
    </citation>
    <scope>NUCLEOTIDE SEQUENCE [LARGE SCALE GENOMIC DNA]</scope>
    <source>
        <strain evidence="2">HYR1</strain>
    </source>
</reference>
<feature type="transmembrane region" description="Helical" evidence="1">
    <location>
        <begin position="12"/>
        <end position="30"/>
    </location>
</feature>
<comment type="caution">
    <text evidence="2">The sequence shown here is derived from an EMBL/GenBank/DDBJ whole genome shotgun (WGS) entry which is preliminary data.</text>
</comment>
<keyword evidence="3" id="KW-1185">Reference proteome</keyword>
<keyword evidence="1" id="KW-1133">Transmembrane helix</keyword>
<dbReference type="Proteomes" id="UP000276133">
    <property type="component" value="Unassembled WGS sequence"/>
</dbReference>
<name>A0A3M7SX65_BRAPC</name>